<dbReference type="PANTHER" id="PTHR12758:SF19">
    <property type="entry name" value="APOPTOSIS INHIBITOR 5"/>
    <property type="match status" value="1"/>
</dbReference>
<evidence type="ECO:0000313" key="6">
    <source>
        <dbReference type="Proteomes" id="UP000092461"/>
    </source>
</evidence>
<reference evidence="6" key="1">
    <citation type="submission" date="2012-05" db="EMBL/GenBank/DDBJ databases">
        <title>Whole Genome Assembly of Lutzomyia longipalpis.</title>
        <authorList>
            <person name="Richards S."/>
            <person name="Qu C."/>
            <person name="Dillon R."/>
            <person name="Worley K."/>
            <person name="Scherer S."/>
            <person name="Batterton M."/>
            <person name="Taylor A."/>
            <person name="Hawes A."/>
            <person name="Hernandez B."/>
            <person name="Kovar C."/>
            <person name="Mandapat C."/>
            <person name="Pham C."/>
            <person name="Qu C."/>
            <person name="Jing C."/>
            <person name="Bess C."/>
            <person name="Bandaranaike D."/>
            <person name="Ngo D."/>
            <person name="Ongeri F."/>
            <person name="Arias F."/>
            <person name="Lara F."/>
            <person name="Weissenberger G."/>
            <person name="Kamau G."/>
            <person name="Han H."/>
            <person name="Shen H."/>
            <person name="Dinh H."/>
            <person name="Khalil I."/>
            <person name="Jones J."/>
            <person name="Shafer J."/>
            <person name="Jayaseelan J."/>
            <person name="Quiroz J."/>
            <person name="Blankenburg K."/>
            <person name="Nguyen L."/>
            <person name="Jackson L."/>
            <person name="Francisco L."/>
            <person name="Tang L.-Y."/>
            <person name="Pu L.-L."/>
            <person name="Perales L."/>
            <person name="Lorensuhewa L."/>
            <person name="Munidasa M."/>
            <person name="Coyle M."/>
            <person name="Taylor M."/>
            <person name="Puazo M."/>
            <person name="Firestine M."/>
            <person name="Scheel M."/>
            <person name="Javaid M."/>
            <person name="Wang M."/>
            <person name="Li M."/>
            <person name="Tabassum N."/>
            <person name="Saada N."/>
            <person name="Osuji N."/>
            <person name="Aqrawi P."/>
            <person name="Fu Q."/>
            <person name="Thornton R."/>
            <person name="Raj R."/>
            <person name="Goodspeed R."/>
            <person name="Mata R."/>
            <person name="Najjar R."/>
            <person name="Gubbala S."/>
            <person name="Lee S."/>
            <person name="Denson S."/>
            <person name="Patil S."/>
            <person name="Macmil S."/>
            <person name="Qi S."/>
            <person name="Matskevitch T."/>
            <person name="Palculict T."/>
            <person name="Mathew T."/>
            <person name="Vee V."/>
            <person name="Velamala V."/>
            <person name="Korchina V."/>
            <person name="Cai W."/>
            <person name="Liu W."/>
            <person name="Dai W."/>
            <person name="Zou X."/>
            <person name="Zhu Y."/>
            <person name="Zhang Y."/>
            <person name="Wu Y.-Q."/>
            <person name="Xin Y."/>
            <person name="Nazarath L."/>
            <person name="Kovar C."/>
            <person name="Han Y."/>
            <person name="Muzny D."/>
            <person name="Gibbs R."/>
        </authorList>
    </citation>
    <scope>NUCLEOTIDE SEQUENCE [LARGE SCALE GENOMIC DNA]</scope>
    <source>
        <strain evidence="6">Jacobina</strain>
    </source>
</reference>
<feature type="region of interest" description="Disordered" evidence="3">
    <location>
        <begin position="775"/>
        <end position="799"/>
    </location>
</feature>
<evidence type="ECO:0000313" key="4">
    <source>
        <dbReference type="EMBL" id="MBC1169468.1"/>
    </source>
</evidence>
<name>A0A1B0CV80_LUTLO</name>
<dbReference type="EMBL" id="AJWK01030217">
    <property type="status" value="NOT_ANNOTATED_CDS"/>
    <property type="molecule type" value="Genomic_DNA"/>
</dbReference>
<dbReference type="Proteomes" id="UP000092461">
    <property type="component" value="Unassembled WGS sequence"/>
</dbReference>
<keyword evidence="6" id="KW-1185">Reference proteome</keyword>
<proteinExistence type="inferred from homology"/>
<dbReference type="Pfam" id="PF05918">
    <property type="entry name" value="API5"/>
    <property type="match status" value="1"/>
</dbReference>
<dbReference type="Gene3D" id="1.25.10.10">
    <property type="entry name" value="Leucine-rich Repeat Variant"/>
    <property type="match status" value="1"/>
</dbReference>
<dbReference type="EMBL" id="GITU01000765">
    <property type="protein sequence ID" value="MBC1169468.1"/>
    <property type="molecule type" value="Transcribed_RNA"/>
</dbReference>
<evidence type="ECO:0000256" key="2">
    <source>
        <dbReference type="ARBA" id="ARBA00022703"/>
    </source>
</evidence>
<dbReference type="EMBL" id="AJWK01030216">
    <property type="status" value="NOT_ANNOTATED_CDS"/>
    <property type="molecule type" value="Genomic_DNA"/>
</dbReference>
<dbReference type="GO" id="GO:0003723">
    <property type="term" value="F:RNA binding"/>
    <property type="evidence" value="ECO:0007669"/>
    <property type="project" value="TreeGrafter"/>
</dbReference>
<dbReference type="GO" id="GO:0005634">
    <property type="term" value="C:nucleus"/>
    <property type="evidence" value="ECO:0007669"/>
    <property type="project" value="TreeGrafter"/>
</dbReference>
<evidence type="ECO:0000313" key="5">
    <source>
        <dbReference type="EnsemblMetazoa" id="LLOJ008865-PA"/>
    </source>
</evidence>
<dbReference type="VEuPathDB" id="VectorBase:LLOJ008865"/>
<reference evidence="5" key="3">
    <citation type="submission" date="2020-05" db="UniProtKB">
        <authorList>
            <consortium name="EnsemblMetazoa"/>
        </authorList>
    </citation>
    <scope>IDENTIFICATION</scope>
    <source>
        <strain evidence="5">Jacobina</strain>
    </source>
</reference>
<protein>
    <submittedName>
        <fullName evidence="4">Putative apoptosis inhibitory protein 5</fullName>
    </submittedName>
</protein>
<dbReference type="GO" id="GO:0006915">
    <property type="term" value="P:apoptotic process"/>
    <property type="evidence" value="ECO:0007669"/>
    <property type="project" value="UniProtKB-KW"/>
</dbReference>
<dbReference type="VEuPathDB" id="VectorBase:LLONM1_011966"/>
<sequence length="799" mass="90952">MDKVEKLYQNYEILNGAGSKILEHEDLYIEILDAVKGSSKEKILASQFIGKFFKHFPSLQELAIDRQLDLCEDSDPQIRRQAIKDLPQLCKDTKENIPKIADSLAQLLFLDGTELAVVYFSLQTLAKYDAKLTLTGVISQIVTGDEQTREKCFKFIQQKFRNYSPDVYTKEIEEYLTAELKKILQDVTSDEFHTIMTILGSTKMGKTVTGHAELVNLAVEQAELGAEIDPVTLEDETIERFIQCATHALPYFSSQIESTPFIKFICDKLLPINTWSVISAAEDQSQVHLRILKVFAEMCTHCGALDDGPQRIEAIFTVLMEFLPLPPMDDTDVLSVSPSFQFSHVECLLYALHSLGKHGLEFFTFSDDPEKLKDFRARLQYLARGTQGYIKRLQESMKDKKEDDNSEEKKIKLTALRTTNNINLYIEILDAVKGSSKEKILASQFIGKFFKHFPSLQELAIDRQLDLCEDSDPQIRRQAIKDLPQLCKDTKENIPKIADSLAQLLFLDGTELAVVYFSLQTLAKYDAKLTLTGVISQIVTGDEQTREKCFKFIQQKFRNYSPDVYTKEIEEYLTAELKKILQDVTSDEFHTIMTILGSTKMGKTVTGHAELVNLAVEQAELGAEIDPVTLEDETIERFIQCATHALPYFSSQIESTPFIKFICDKLLPINNMELFAEMCTHCGALDDGPQRIEAIFTVLMEFLPLPPMDDTDVLSVSPSFQFSHVECLLYALHSLGKHGLEFFTFSDDPEKLKDFRARLQYLARGTQGYIKRLQESMKDKKEDDNSEEKKDKVDCIEDN</sequence>
<dbReference type="InterPro" id="IPR016024">
    <property type="entry name" value="ARM-type_fold"/>
</dbReference>
<evidence type="ECO:0000256" key="3">
    <source>
        <dbReference type="SAM" id="MobiDB-lite"/>
    </source>
</evidence>
<dbReference type="AlphaFoldDB" id="A0A1B0CV80"/>
<evidence type="ECO:0000256" key="1">
    <source>
        <dbReference type="ARBA" id="ARBA00009515"/>
    </source>
</evidence>
<dbReference type="InterPro" id="IPR008383">
    <property type="entry name" value="API5"/>
</dbReference>
<dbReference type="EnsemblMetazoa" id="LLOJ008865-RA">
    <property type="protein sequence ID" value="LLOJ008865-PA"/>
    <property type="gene ID" value="LLOJ008865"/>
</dbReference>
<organism evidence="5 6">
    <name type="scientific">Lutzomyia longipalpis</name>
    <name type="common">Sand fly</name>
    <dbReference type="NCBI Taxonomy" id="7200"/>
    <lineage>
        <taxon>Eukaryota</taxon>
        <taxon>Metazoa</taxon>
        <taxon>Ecdysozoa</taxon>
        <taxon>Arthropoda</taxon>
        <taxon>Hexapoda</taxon>
        <taxon>Insecta</taxon>
        <taxon>Pterygota</taxon>
        <taxon>Neoptera</taxon>
        <taxon>Endopterygota</taxon>
        <taxon>Diptera</taxon>
        <taxon>Nematocera</taxon>
        <taxon>Psychodoidea</taxon>
        <taxon>Psychodidae</taxon>
        <taxon>Lutzomyia</taxon>
        <taxon>Lutzomyia</taxon>
    </lineage>
</organism>
<dbReference type="InterPro" id="IPR011989">
    <property type="entry name" value="ARM-like"/>
</dbReference>
<dbReference type="PANTHER" id="PTHR12758">
    <property type="entry name" value="APOPTOSIS INHIBITOR 5-RELATED"/>
    <property type="match status" value="1"/>
</dbReference>
<reference evidence="4" key="2">
    <citation type="journal article" date="2020" name="BMC">
        <title>Leishmania infection induces a limited differential gene expression in the sand fly midgut.</title>
        <authorList>
            <person name="Coutinho-Abreu I.V."/>
            <person name="Serafim T.D."/>
            <person name="Meneses C."/>
            <person name="Kamhawi S."/>
            <person name="Oliveira F."/>
            <person name="Valenzuela J.G."/>
        </authorList>
    </citation>
    <scope>NUCLEOTIDE SEQUENCE</scope>
    <source>
        <strain evidence="4">Jacobina</strain>
        <tissue evidence="4">Midgut</tissue>
    </source>
</reference>
<accession>A0A1B0CV80</accession>
<dbReference type="GO" id="GO:0043066">
    <property type="term" value="P:negative regulation of apoptotic process"/>
    <property type="evidence" value="ECO:0007669"/>
    <property type="project" value="TreeGrafter"/>
</dbReference>
<dbReference type="EMBL" id="AJWK01030215">
    <property type="status" value="NOT_ANNOTATED_CDS"/>
    <property type="molecule type" value="Genomic_DNA"/>
</dbReference>
<comment type="similarity">
    <text evidence="1">Belongs to the API5 family.</text>
</comment>
<keyword evidence="2" id="KW-0053">Apoptosis</keyword>
<dbReference type="SUPFAM" id="SSF48371">
    <property type="entry name" value="ARM repeat"/>
    <property type="match status" value="1"/>
</dbReference>